<dbReference type="Pfam" id="PF13742">
    <property type="entry name" value="tRNA_anti_2"/>
    <property type="match status" value="1"/>
</dbReference>
<dbReference type="InterPro" id="IPR003753">
    <property type="entry name" value="Exonuc_VII_L"/>
</dbReference>
<evidence type="ECO:0000313" key="9">
    <source>
        <dbReference type="EMBL" id="ABL97177.1"/>
    </source>
</evidence>
<evidence type="ECO:0000256" key="2">
    <source>
        <dbReference type="ARBA" id="ARBA00022722"/>
    </source>
</evidence>
<proteinExistence type="inferred from homology"/>
<evidence type="ECO:0000259" key="7">
    <source>
        <dbReference type="Pfam" id="PF02601"/>
    </source>
</evidence>
<sequence length="461" mass="51091">MTSRYTSVMCADIVNHEEQVISVGQLNQQAKRLLENQFRGIAVLGEISNLARPSSGHIYFTLKDEDGAIRCAMFRNQNSRLNFEPQNGDQCILKGQVSLYAPRGDYQLIVSSMQPAGSGNLMQQFDELKKKLDAEGLFSQDIKQNLPTQPRHIGVITSESTAAFQDILTTIQRRAPISQVTLIPATVQGDTAPRTLINALQNALDFNNVNPENSFDVILMCRGGGSIEDLWAFNNESLAREIFDYPIPIISGVGHEIDFTIADFVADLRAPTPTAAAELVTEYYFQLEDAIEDAKDALMHSFKNLVKEKYQRILLISQSLKSPIILLKEQSQSLDNLEIRLSQIIQNSLNSTKQDLKIASNLLYQSNAMRVIEKYQGMISSKMQSIQHQIKSAMIKKGYALKNLETNLVAVSPLAVLDRGYAIVMDSSGKALTSSANIKVGDTIQTRLATGNLTSDVTKKK</sequence>
<dbReference type="GO" id="GO:0009318">
    <property type="term" value="C:exodeoxyribonuclease VII complex"/>
    <property type="evidence" value="ECO:0007669"/>
    <property type="project" value="UniProtKB-UniRule"/>
</dbReference>
<dbReference type="AlphaFoldDB" id="A4GJ82"/>
<reference evidence="9" key="1">
    <citation type="journal article" date="2007" name="Environ. Microbiol.">
        <title>Proteorhodopsin photosystem gene clusters exhibit co-evolutionary trends and shared ancestry among diverse marine microbial phyla.</title>
        <authorList>
            <person name="McCarren J."/>
            <person name="Delong E.F."/>
        </authorList>
    </citation>
    <scope>NUCLEOTIDE SEQUENCE</scope>
</reference>
<dbReference type="GO" id="GO:0005737">
    <property type="term" value="C:cytoplasm"/>
    <property type="evidence" value="ECO:0007669"/>
    <property type="project" value="UniProtKB-SubCell"/>
</dbReference>
<comment type="similarity">
    <text evidence="5 6">Belongs to the XseA family.</text>
</comment>
<keyword evidence="2 5" id="KW-0540">Nuclease</keyword>
<dbReference type="EMBL" id="EF107099">
    <property type="protein sequence ID" value="ABL97177.1"/>
    <property type="molecule type" value="Genomic_DNA"/>
</dbReference>
<keyword evidence="4 5" id="KW-0269">Exonuclease</keyword>
<dbReference type="EC" id="3.1.11.6" evidence="5"/>
<evidence type="ECO:0000256" key="6">
    <source>
        <dbReference type="RuleBase" id="RU004355"/>
    </source>
</evidence>
<evidence type="ECO:0000259" key="8">
    <source>
        <dbReference type="Pfam" id="PF13742"/>
    </source>
</evidence>
<dbReference type="PANTHER" id="PTHR30008">
    <property type="entry name" value="EXODEOXYRIBONUCLEASE 7 LARGE SUBUNIT"/>
    <property type="match status" value="1"/>
</dbReference>
<comment type="catalytic activity">
    <reaction evidence="5 6">
        <text>Exonucleolytic cleavage in either 5'- to 3'- or 3'- to 5'-direction to yield nucleoside 5'-phosphates.</text>
        <dbReference type="EC" id="3.1.11.6"/>
    </reaction>
</comment>
<dbReference type="Pfam" id="PF02601">
    <property type="entry name" value="Exonuc_VII_L"/>
    <property type="match status" value="1"/>
</dbReference>
<feature type="domain" description="OB-fold nucleic acid binding" evidence="8">
    <location>
        <begin position="21"/>
        <end position="114"/>
    </location>
</feature>
<dbReference type="NCBIfam" id="TIGR00237">
    <property type="entry name" value="xseA"/>
    <property type="match status" value="1"/>
</dbReference>
<keyword evidence="1 5" id="KW-0963">Cytoplasm</keyword>
<dbReference type="PANTHER" id="PTHR30008:SF0">
    <property type="entry name" value="EXODEOXYRIBONUCLEASE 7 LARGE SUBUNIT"/>
    <property type="match status" value="1"/>
</dbReference>
<dbReference type="GO" id="GO:0006308">
    <property type="term" value="P:DNA catabolic process"/>
    <property type="evidence" value="ECO:0007669"/>
    <property type="project" value="UniProtKB-UniRule"/>
</dbReference>
<name>A4GJ82_9BACT</name>
<protein>
    <recommendedName>
        <fullName evidence="5">Exodeoxyribonuclease 7 large subunit</fullName>
        <ecNumber evidence="5">3.1.11.6</ecNumber>
    </recommendedName>
    <alternativeName>
        <fullName evidence="5">Exodeoxyribonuclease VII large subunit</fullName>
        <shortName evidence="5">Exonuclease VII large subunit</shortName>
    </alternativeName>
</protein>
<feature type="domain" description="Exonuclease VII large subunit C-terminal" evidence="7">
    <location>
        <begin position="137"/>
        <end position="455"/>
    </location>
</feature>
<dbReference type="CDD" id="cd04489">
    <property type="entry name" value="ExoVII_LU_OBF"/>
    <property type="match status" value="1"/>
</dbReference>
<comment type="function">
    <text evidence="5">Bidirectionally degrades single-stranded DNA into large acid-insoluble oligonucleotides, which are then degraded further into small acid-soluble oligonucleotides.</text>
</comment>
<comment type="subunit">
    <text evidence="5">Heterooligomer composed of large and small subunits.</text>
</comment>
<dbReference type="InterPro" id="IPR025824">
    <property type="entry name" value="OB-fold_nuc-bd_dom"/>
</dbReference>
<dbReference type="InterPro" id="IPR020579">
    <property type="entry name" value="Exonuc_VII_lsu_C"/>
</dbReference>
<comment type="subcellular location">
    <subcellularLocation>
        <location evidence="5 6">Cytoplasm</location>
    </subcellularLocation>
</comment>
<evidence type="ECO:0000256" key="4">
    <source>
        <dbReference type="ARBA" id="ARBA00022839"/>
    </source>
</evidence>
<gene>
    <name evidence="5" type="primary">xseA</name>
    <name evidence="9" type="ORF">MBMO_EB0-49D07.0020</name>
</gene>
<evidence type="ECO:0000256" key="1">
    <source>
        <dbReference type="ARBA" id="ARBA00022490"/>
    </source>
</evidence>
<dbReference type="GO" id="GO:0003676">
    <property type="term" value="F:nucleic acid binding"/>
    <property type="evidence" value="ECO:0007669"/>
    <property type="project" value="InterPro"/>
</dbReference>
<dbReference type="HAMAP" id="MF_00378">
    <property type="entry name" value="Exonuc_7_L"/>
    <property type="match status" value="1"/>
</dbReference>
<keyword evidence="3 5" id="KW-0378">Hydrolase</keyword>
<organism evidence="9">
    <name type="scientific">uncultured marine bacterium EB0_49D07</name>
    <dbReference type="NCBI Taxonomy" id="415439"/>
    <lineage>
        <taxon>Bacteria</taxon>
        <taxon>environmental samples</taxon>
    </lineage>
</organism>
<dbReference type="GO" id="GO:0008855">
    <property type="term" value="F:exodeoxyribonuclease VII activity"/>
    <property type="evidence" value="ECO:0007669"/>
    <property type="project" value="UniProtKB-UniRule"/>
</dbReference>
<evidence type="ECO:0000256" key="5">
    <source>
        <dbReference type="HAMAP-Rule" id="MF_00378"/>
    </source>
</evidence>
<evidence type="ECO:0000256" key="3">
    <source>
        <dbReference type="ARBA" id="ARBA00022801"/>
    </source>
</evidence>
<accession>A4GJ82</accession>